<dbReference type="Proteomes" id="UP000746747">
    <property type="component" value="Unassembled WGS sequence"/>
</dbReference>
<reference evidence="2" key="1">
    <citation type="submission" date="2021-09" db="EMBL/GenBank/DDBJ databases">
        <authorList>
            <consortium name="Pathogen Informatics"/>
        </authorList>
    </citation>
    <scope>NUCLEOTIDE SEQUENCE</scope>
</reference>
<name>A0A8J2MBV0_9BILA</name>
<keyword evidence="3" id="KW-1185">Reference proteome</keyword>
<comment type="caution">
    <text evidence="2">The sequence shown here is derived from an EMBL/GenBank/DDBJ whole genome shotgun (WGS) entry which is preliminary data.</text>
</comment>
<feature type="chain" id="PRO_5035167841" evidence="1">
    <location>
        <begin position="21"/>
        <end position="350"/>
    </location>
</feature>
<organism evidence="2 3">
    <name type="scientific">Cercopithifilaria johnstoni</name>
    <dbReference type="NCBI Taxonomy" id="2874296"/>
    <lineage>
        <taxon>Eukaryota</taxon>
        <taxon>Metazoa</taxon>
        <taxon>Ecdysozoa</taxon>
        <taxon>Nematoda</taxon>
        <taxon>Chromadorea</taxon>
        <taxon>Rhabditida</taxon>
        <taxon>Spirurina</taxon>
        <taxon>Spiruromorpha</taxon>
        <taxon>Filarioidea</taxon>
        <taxon>Onchocercidae</taxon>
        <taxon>Cercopithifilaria</taxon>
    </lineage>
</organism>
<sequence>MRMIIFVCLIVTTIVWHGKCFSNIPLIPYNFKLYCRNGQSHIPETRVPSLCPSSSTSCGYFEFGNILLSGNKDEPLGFYECINSSILMPDNNNDDKIKQLLFSKYCDDQARCREIMLSSFDPKFVEYLIKSNDDRYLNERDDDKLQRLLTRRIKFCCAINDYLLQKIIHSGNSILPTLAPSEPVICNNVHCQGSPIGCLTYSESNQTQQLVEEEEDVVIVQPMHINYEDYTVISSQPINNKYMRKYTMEHHCVYRHFNDEMYRYCLLINDQPTNNNHCLYGDGYQLCCCFLQREFFLGARTCDPLSTEVITKKSMEISEIVPNQSITSLPTYNTNIKTKLRIRFSYMFKN</sequence>
<evidence type="ECO:0000256" key="1">
    <source>
        <dbReference type="SAM" id="SignalP"/>
    </source>
</evidence>
<evidence type="ECO:0000313" key="3">
    <source>
        <dbReference type="Proteomes" id="UP000746747"/>
    </source>
</evidence>
<dbReference type="OrthoDB" id="5841843at2759"/>
<evidence type="ECO:0000313" key="2">
    <source>
        <dbReference type="EMBL" id="CAG9539755.1"/>
    </source>
</evidence>
<protein>
    <submittedName>
        <fullName evidence="2">Uncharacterized protein</fullName>
    </submittedName>
</protein>
<accession>A0A8J2MBV0</accession>
<dbReference type="EMBL" id="CAKAEH010001837">
    <property type="protein sequence ID" value="CAG9539755.1"/>
    <property type="molecule type" value="Genomic_DNA"/>
</dbReference>
<dbReference type="AlphaFoldDB" id="A0A8J2MBV0"/>
<feature type="signal peptide" evidence="1">
    <location>
        <begin position="1"/>
        <end position="20"/>
    </location>
</feature>
<keyword evidence="1" id="KW-0732">Signal</keyword>
<gene>
    <name evidence="2" type="ORF">CJOHNSTONI_LOCUS9327</name>
</gene>
<proteinExistence type="predicted"/>